<dbReference type="InterPro" id="IPR036271">
    <property type="entry name" value="Tet_transcr_reg_TetR-rel_C_sf"/>
</dbReference>
<evidence type="ECO:0000256" key="3">
    <source>
        <dbReference type="ARBA" id="ARBA00023163"/>
    </source>
</evidence>
<accession>A0A6S7CUV3</accession>
<protein>
    <submittedName>
        <fullName evidence="7">HTH-type transcriptional regulator BetI</fullName>
    </submittedName>
</protein>
<dbReference type="AlphaFoldDB" id="A0A6S7CUV3"/>
<name>A0A6S7CUV3_9BURK</name>
<dbReference type="Proteomes" id="UP000494365">
    <property type="component" value="Unassembled WGS sequence"/>
</dbReference>
<feature type="region of interest" description="Disordered" evidence="5">
    <location>
        <begin position="213"/>
        <end position="233"/>
    </location>
</feature>
<keyword evidence="1" id="KW-0805">Transcription regulation</keyword>
<keyword evidence="3" id="KW-0804">Transcription</keyword>
<dbReference type="InterPro" id="IPR001647">
    <property type="entry name" value="HTH_TetR"/>
</dbReference>
<dbReference type="PRINTS" id="PR00455">
    <property type="entry name" value="HTHTETR"/>
</dbReference>
<keyword evidence="8" id="KW-1185">Reference proteome</keyword>
<dbReference type="InterPro" id="IPR009057">
    <property type="entry name" value="Homeodomain-like_sf"/>
</dbReference>
<gene>
    <name evidence="7" type="primary">betI_3</name>
    <name evidence="7" type="ORF">LMG28614_04743</name>
</gene>
<dbReference type="RefSeq" id="WP_175151829.1">
    <property type="nucleotide sequence ID" value="NZ_CADIKK010000024.1"/>
</dbReference>
<dbReference type="SUPFAM" id="SSF48498">
    <property type="entry name" value="Tetracyclin repressor-like, C-terminal domain"/>
    <property type="match status" value="1"/>
</dbReference>
<feature type="compositionally biased region" description="Basic residues" evidence="5">
    <location>
        <begin position="222"/>
        <end position="233"/>
    </location>
</feature>
<dbReference type="GO" id="GO:0000976">
    <property type="term" value="F:transcription cis-regulatory region binding"/>
    <property type="evidence" value="ECO:0007669"/>
    <property type="project" value="TreeGrafter"/>
</dbReference>
<evidence type="ECO:0000259" key="6">
    <source>
        <dbReference type="PROSITE" id="PS50977"/>
    </source>
</evidence>
<evidence type="ECO:0000313" key="7">
    <source>
        <dbReference type="EMBL" id="CAB3798345.1"/>
    </source>
</evidence>
<organism evidence="7 8">
    <name type="scientific">Paraburkholderia ultramafica</name>
    <dbReference type="NCBI Taxonomy" id="1544867"/>
    <lineage>
        <taxon>Bacteria</taxon>
        <taxon>Pseudomonadati</taxon>
        <taxon>Pseudomonadota</taxon>
        <taxon>Betaproteobacteria</taxon>
        <taxon>Burkholderiales</taxon>
        <taxon>Burkholderiaceae</taxon>
        <taxon>Paraburkholderia</taxon>
    </lineage>
</organism>
<dbReference type="EMBL" id="CADIKK010000024">
    <property type="protein sequence ID" value="CAB3798345.1"/>
    <property type="molecule type" value="Genomic_DNA"/>
</dbReference>
<dbReference type="PROSITE" id="PS50977">
    <property type="entry name" value="HTH_TETR_2"/>
    <property type="match status" value="1"/>
</dbReference>
<dbReference type="SUPFAM" id="SSF46689">
    <property type="entry name" value="Homeodomain-like"/>
    <property type="match status" value="1"/>
</dbReference>
<evidence type="ECO:0000313" key="8">
    <source>
        <dbReference type="Proteomes" id="UP000494365"/>
    </source>
</evidence>
<feature type="DNA-binding region" description="H-T-H motif" evidence="4">
    <location>
        <begin position="44"/>
        <end position="63"/>
    </location>
</feature>
<feature type="domain" description="HTH tetR-type" evidence="6">
    <location>
        <begin position="21"/>
        <end position="81"/>
    </location>
</feature>
<evidence type="ECO:0000256" key="1">
    <source>
        <dbReference type="ARBA" id="ARBA00023015"/>
    </source>
</evidence>
<evidence type="ECO:0000256" key="4">
    <source>
        <dbReference type="PROSITE-ProRule" id="PRU00335"/>
    </source>
</evidence>
<sequence>MNPTSSTVAKLRGRRRAVADVDVREHMLDCATQLFAQQGIAATTMAQIAAAAGVTSAMVHYYFTNREKLLDAVVDERIVLCVQFVWRVGEGDAGEDPFALVHGLVGRLFDVTARMPWLPPLWLREIVNEGGMLRERMLKRIPVEQTMRFATRIGAAQQHGIVNPAIEPRLLFMSILALVMLPLATSKIWHSVRGLPKPDPEALRRHVTALLTHGMQPPRAAATRRRPAARSKP</sequence>
<reference evidence="7 8" key="1">
    <citation type="submission" date="2020-04" db="EMBL/GenBank/DDBJ databases">
        <authorList>
            <person name="De Canck E."/>
        </authorList>
    </citation>
    <scope>NUCLEOTIDE SEQUENCE [LARGE SCALE GENOMIC DNA]</scope>
    <source>
        <strain evidence="7 8">LMG 28614</strain>
    </source>
</reference>
<dbReference type="Pfam" id="PF00440">
    <property type="entry name" value="TetR_N"/>
    <property type="match status" value="1"/>
</dbReference>
<evidence type="ECO:0000256" key="2">
    <source>
        <dbReference type="ARBA" id="ARBA00023125"/>
    </source>
</evidence>
<dbReference type="GO" id="GO:0003700">
    <property type="term" value="F:DNA-binding transcription factor activity"/>
    <property type="evidence" value="ECO:0007669"/>
    <property type="project" value="TreeGrafter"/>
</dbReference>
<dbReference type="Gene3D" id="1.10.357.10">
    <property type="entry name" value="Tetracycline Repressor, domain 2"/>
    <property type="match status" value="1"/>
</dbReference>
<keyword evidence="2 4" id="KW-0238">DNA-binding</keyword>
<proteinExistence type="predicted"/>
<dbReference type="PANTHER" id="PTHR30055:SF234">
    <property type="entry name" value="HTH-TYPE TRANSCRIPTIONAL REGULATOR BETI"/>
    <property type="match status" value="1"/>
</dbReference>
<evidence type="ECO:0000256" key="5">
    <source>
        <dbReference type="SAM" id="MobiDB-lite"/>
    </source>
</evidence>
<dbReference type="PANTHER" id="PTHR30055">
    <property type="entry name" value="HTH-TYPE TRANSCRIPTIONAL REGULATOR RUTR"/>
    <property type="match status" value="1"/>
</dbReference>
<dbReference type="InterPro" id="IPR050109">
    <property type="entry name" value="HTH-type_TetR-like_transc_reg"/>
</dbReference>